<dbReference type="Gene3D" id="3.40.50.1240">
    <property type="entry name" value="Phosphoglycerate mutase-like"/>
    <property type="match status" value="1"/>
</dbReference>
<name>A0A917D9R8_9FLAO</name>
<sequence>MKRVLFLTLVLTSFYIRSQETQSTTIYLIRHAEKADTSKNPELSEQGIERALRWANYFEKIPLEIFYTTLTIRTQQTISSVASTKNKEIQFYQPATFSLKEIAAKHPGKTILIVGHSNTIPKHINDFLGEEIYEQIDENEFGNLYTISISDNKVHHQLTKPK</sequence>
<protein>
    <submittedName>
        <fullName evidence="1">Phosphoglycerate mutase</fullName>
    </submittedName>
</protein>
<proteinExistence type="predicted"/>
<dbReference type="EMBL" id="BMFG01000001">
    <property type="protein sequence ID" value="GGD16930.1"/>
    <property type="molecule type" value="Genomic_DNA"/>
</dbReference>
<dbReference type="Proteomes" id="UP000625735">
    <property type="component" value="Unassembled WGS sequence"/>
</dbReference>
<dbReference type="CDD" id="cd07067">
    <property type="entry name" value="HP_PGM_like"/>
    <property type="match status" value="1"/>
</dbReference>
<keyword evidence="2" id="KW-1185">Reference proteome</keyword>
<dbReference type="RefSeq" id="WP_188360899.1">
    <property type="nucleotide sequence ID" value="NZ_BMFG01000001.1"/>
</dbReference>
<comment type="caution">
    <text evidence="1">The sequence shown here is derived from an EMBL/GenBank/DDBJ whole genome shotgun (WGS) entry which is preliminary data.</text>
</comment>
<reference evidence="1" key="1">
    <citation type="journal article" date="2014" name="Int. J. Syst. Evol. Microbiol.">
        <title>Complete genome sequence of Corynebacterium casei LMG S-19264T (=DSM 44701T), isolated from a smear-ripened cheese.</title>
        <authorList>
            <consortium name="US DOE Joint Genome Institute (JGI-PGF)"/>
            <person name="Walter F."/>
            <person name="Albersmeier A."/>
            <person name="Kalinowski J."/>
            <person name="Ruckert C."/>
        </authorList>
    </citation>
    <scope>NUCLEOTIDE SEQUENCE</scope>
    <source>
        <strain evidence="1">CGMCC 1.12506</strain>
    </source>
</reference>
<evidence type="ECO:0000313" key="2">
    <source>
        <dbReference type="Proteomes" id="UP000625735"/>
    </source>
</evidence>
<evidence type="ECO:0000313" key="1">
    <source>
        <dbReference type="EMBL" id="GGD16930.1"/>
    </source>
</evidence>
<dbReference type="SUPFAM" id="SSF53254">
    <property type="entry name" value="Phosphoglycerate mutase-like"/>
    <property type="match status" value="1"/>
</dbReference>
<reference evidence="1" key="2">
    <citation type="submission" date="2020-09" db="EMBL/GenBank/DDBJ databases">
        <authorList>
            <person name="Sun Q."/>
            <person name="Zhou Y."/>
        </authorList>
    </citation>
    <scope>NUCLEOTIDE SEQUENCE</scope>
    <source>
        <strain evidence="1">CGMCC 1.12506</strain>
    </source>
</reference>
<organism evidence="1 2">
    <name type="scientific">Flavobacterium orientale</name>
    <dbReference type="NCBI Taxonomy" id="1756020"/>
    <lineage>
        <taxon>Bacteria</taxon>
        <taxon>Pseudomonadati</taxon>
        <taxon>Bacteroidota</taxon>
        <taxon>Flavobacteriia</taxon>
        <taxon>Flavobacteriales</taxon>
        <taxon>Flavobacteriaceae</taxon>
        <taxon>Flavobacterium</taxon>
    </lineage>
</organism>
<dbReference type="InterPro" id="IPR029033">
    <property type="entry name" value="His_PPase_superfam"/>
</dbReference>
<dbReference type="InterPro" id="IPR013078">
    <property type="entry name" value="His_Pase_superF_clade-1"/>
</dbReference>
<accession>A0A917D9R8</accession>
<dbReference type="Pfam" id="PF00300">
    <property type="entry name" value="His_Phos_1"/>
    <property type="match status" value="1"/>
</dbReference>
<dbReference type="AlphaFoldDB" id="A0A917D9R8"/>
<gene>
    <name evidence="1" type="ORF">GCM10011343_04690</name>
</gene>